<dbReference type="AlphaFoldDB" id="A0A6J4K758"/>
<gene>
    <name evidence="2" type="ORF">AVDCRST_MAG93-4348</name>
</gene>
<protein>
    <submittedName>
        <fullName evidence="2">Uncharacterized protein</fullName>
    </submittedName>
</protein>
<name>A0A6J4K758_9CHLR</name>
<feature type="region of interest" description="Disordered" evidence="1">
    <location>
        <begin position="68"/>
        <end position="87"/>
    </location>
</feature>
<proteinExistence type="predicted"/>
<evidence type="ECO:0000256" key="1">
    <source>
        <dbReference type="SAM" id="MobiDB-lite"/>
    </source>
</evidence>
<reference evidence="2" key="1">
    <citation type="submission" date="2020-02" db="EMBL/GenBank/DDBJ databases">
        <authorList>
            <person name="Meier V. D."/>
        </authorList>
    </citation>
    <scope>NUCLEOTIDE SEQUENCE</scope>
    <source>
        <strain evidence="2">AVDCRST_MAG93</strain>
    </source>
</reference>
<feature type="region of interest" description="Disordered" evidence="1">
    <location>
        <begin position="1"/>
        <end position="25"/>
    </location>
</feature>
<dbReference type="EMBL" id="CADCTR010001463">
    <property type="protein sequence ID" value="CAA9297246.1"/>
    <property type="molecule type" value="Genomic_DNA"/>
</dbReference>
<sequence length="87" mass="8993">WLPKSLPAATAEATMSSKTASPRITASRSISATLAGLRAAKILPPTATQQSARKRSCALTRSVRACVDSGTPSASRQQRLLAGSKKG</sequence>
<evidence type="ECO:0000313" key="2">
    <source>
        <dbReference type="EMBL" id="CAA9297246.1"/>
    </source>
</evidence>
<feature type="non-terminal residue" evidence="2">
    <location>
        <position position="1"/>
    </location>
</feature>
<organism evidence="2">
    <name type="scientific">uncultured Chloroflexia bacterium</name>
    <dbReference type="NCBI Taxonomy" id="1672391"/>
    <lineage>
        <taxon>Bacteria</taxon>
        <taxon>Bacillati</taxon>
        <taxon>Chloroflexota</taxon>
        <taxon>Chloroflexia</taxon>
        <taxon>environmental samples</taxon>
    </lineage>
</organism>
<accession>A0A6J4K758</accession>
<feature type="non-terminal residue" evidence="2">
    <location>
        <position position="87"/>
    </location>
</feature>
<feature type="compositionally biased region" description="Polar residues" evidence="1">
    <location>
        <begin position="13"/>
        <end position="25"/>
    </location>
</feature>